<reference evidence="2" key="2">
    <citation type="submission" date="2025-08" db="UniProtKB">
        <authorList>
            <consortium name="Ensembl"/>
        </authorList>
    </citation>
    <scope>IDENTIFICATION</scope>
    <source>
        <strain evidence="2">broiler</strain>
    </source>
</reference>
<feature type="transmembrane region" description="Helical" evidence="1">
    <location>
        <begin position="63"/>
        <end position="91"/>
    </location>
</feature>
<keyword evidence="1" id="KW-0812">Transmembrane</keyword>
<name>A0A8V1AIH1_CHICK</name>
<keyword evidence="3" id="KW-1185">Reference proteome</keyword>
<reference evidence="2" key="3">
    <citation type="submission" date="2025-09" db="UniProtKB">
        <authorList>
            <consortium name="Ensembl"/>
        </authorList>
    </citation>
    <scope>IDENTIFICATION</scope>
    <source>
        <strain evidence="2">broiler</strain>
    </source>
</reference>
<dbReference type="Ensembl" id="ENSGALT00010068820.1">
    <property type="protein sequence ID" value="ENSGALP00010042262.1"/>
    <property type="gene ID" value="ENSGALG00010028413.1"/>
</dbReference>
<evidence type="ECO:0000313" key="2">
    <source>
        <dbReference type="Ensembl" id="ENSGALP00010042262.1"/>
    </source>
</evidence>
<sequence length="124" mass="13485">MRTAAFQVVLQAGLGAGLFTRAVVTGYVLTPNEARRAGFHTEAPGFAFRADYLAFPLQTAKPYFYPAVQCSGLFFVLQCCWFSLLGLWAAFSLWSPVALGVPQCPFGGGRENTRSSLQLVQSLL</sequence>
<reference evidence="2" key="1">
    <citation type="submission" date="2020-11" db="EMBL/GenBank/DDBJ databases">
        <title>Gallus gallus (Chicken) genome, bGalGal1, GRCg7b, maternal haplotype autosomes + Z &amp; W.</title>
        <authorList>
            <person name="Warren W."/>
            <person name="Formenti G."/>
            <person name="Fedrigo O."/>
            <person name="Haase B."/>
            <person name="Mountcastle J."/>
            <person name="Balacco J."/>
            <person name="Tracey A."/>
            <person name="Schneider V."/>
            <person name="Okimoto R."/>
            <person name="Cheng H."/>
            <person name="Hawken R."/>
            <person name="Howe K."/>
            <person name="Jarvis E.D."/>
        </authorList>
    </citation>
    <scope>NUCLEOTIDE SEQUENCE [LARGE SCALE GENOMIC DNA]</scope>
    <source>
        <strain evidence="2">Broiler</strain>
    </source>
</reference>
<organism evidence="2 3">
    <name type="scientific">Gallus gallus</name>
    <name type="common">Chicken</name>
    <dbReference type="NCBI Taxonomy" id="9031"/>
    <lineage>
        <taxon>Eukaryota</taxon>
        <taxon>Metazoa</taxon>
        <taxon>Chordata</taxon>
        <taxon>Craniata</taxon>
        <taxon>Vertebrata</taxon>
        <taxon>Euteleostomi</taxon>
        <taxon>Archelosauria</taxon>
        <taxon>Archosauria</taxon>
        <taxon>Dinosauria</taxon>
        <taxon>Saurischia</taxon>
        <taxon>Theropoda</taxon>
        <taxon>Coelurosauria</taxon>
        <taxon>Aves</taxon>
        <taxon>Neognathae</taxon>
        <taxon>Galloanserae</taxon>
        <taxon>Galliformes</taxon>
        <taxon>Phasianidae</taxon>
        <taxon>Phasianinae</taxon>
        <taxon>Gallus</taxon>
    </lineage>
</organism>
<dbReference type="Proteomes" id="UP000000539">
    <property type="component" value="Chromosome 17"/>
</dbReference>
<dbReference type="AlphaFoldDB" id="A0A8V1AIH1"/>
<keyword evidence="1" id="KW-0472">Membrane</keyword>
<protein>
    <submittedName>
        <fullName evidence="2">Uncharacterized protein</fullName>
    </submittedName>
</protein>
<keyword evidence="1" id="KW-1133">Transmembrane helix</keyword>
<accession>A0A8V1AIH1</accession>
<evidence type="ECO:0000256" key="1">
    <source>
        <dbReference type="SAM" id="Phobius"/>
    </source>
</evidence>
<proteinExistence type="predicted"/>
<evidence type="ECO:0000313" key="3">
    <source>
        <dbReference type="Proteomes" id="UP000000539"/>
    </source>
</evidence>